<keyword evidence="2" id="KW-1185">Reference proteome</keyword>
<dbReference type="EMBL" id="SJPP01000001">
    <property type="protein sequence ID" value="TWU13395.1"/>
    <property type="molecule type" value="Genomic_DNA"/>
</dbReference>
<evidence type="ECO:0000313" key="1">
    <source>
        <dbReference type="EMBL" id="TWU13395.1"/>
    </source>
</evidence>
<accession>A0A5C6BMZ4</accession>
<proteinExistence type="predicted"/>
<reference evidence="1 2" key="1">
    <citation type="submission" date="2019-02" db="EMBL/GenBank/DDBJ databases">
        <title>Deep-cultivation of Planctomycetes and their phenomic and genomic characterization uncovers novel biology.</title>
        <authorList>
            <person name="Wiegand S."/>
            <person name="Jogler M."/>
            <person name="Boedeker C."/>
            <person name="Pinto D."/>
            <person name="Vollmers J."/>
            <person name="Rivas-Marin E."/>
            <person name="Kohn T."/>
            <person name="Peeters S.H."/>
            <person name="Heuer A."/>
            <person name="Rast P."/>
            <person name="Oberbeckmann S."/>
            <person name="Bunk B."/>
            <person name="Jeske O."/>
            <person name="Meyerdierks A."/>
            <person name="Storesund J.E."/>
            <person name="Kallscheuer N."/>
            <person name="Luecker S."/>
            <person name="Lage O.M."/>
            <person name="Pohl T."/>
            <person name="Merkel B.J."/>
            <person name="Hornburger P."/>
            <person name="Mueller R.-W."/>
            <person name="Bruemmer F."/>
            <person name="Labrenz M."/>
            <person name="Spormann A.M."/>
            <person name="Op Den Camp H."/>
            <person name="Overmann J."/>
            <person name="Amann R."/>
            <person name="Jetten M.S.M."/>
            <person name="Mascher T."/>
            <person name="Medema M.H."/>
            <person name="Devos D.P."/>
            <person name="Kaster A.-K."/>
            <person name="Ovreas L."/>
            <person name="Rohde M."/>
            <person name="Galperin M.Y."/>
            <person name="Jogler C."/>
        </authorList>
    </citation>
    <scope>NUCLEOTIDE SEQUENCE [LARGE SCALE GENOMIC DNA]</scope>
    <source>
        <strain evidence="1 2">CA54</strain>
    </source>
</reference>
<comment type="caution">
    <text evidence="1">The sequence shown here is derived from an EMBL/GenBank/DDBJ whole genome shotgun (WGS) entry which is preliminary data.</text>
</comment>
<name>A0A5C6BMZ4_9PLAN</name>
<protein>
    <submittedName>
        <fullName evidence="1">Uncharacterized protein</fullName>
    </submittedName>
</protein>
<sequence length="108" mass="12405">MTRFELLLGHGKSCQPVISEFKNSTSGSGLSAIHSIPGQLPKLDVLEDSKNSRKAFSASFDRLTFFVTAKTPENDRLMDNFAVSRLTRINYMMCVYRFGWRMFFNLRK</sequence>
<dbReference type="Proteomes" id="UP000320735">
    <property type="component" value="Unassembled WGS sequence"/>
</dbReference>
<organism evidence="1 2">
    <name type="scientific">Symmachiella macrocystis</name>
    <dbReference type="NCBI Taxonomy" id="2527985"/>
    <lineage>
        <taxon>Bacteria</taxon>
        <taxon>Pseudomonadati</taxon>
        <taxon>Planctomycetota</taxon>
        <taxon>Planctomycetia</taxon>
        <taxon>Planctomycetales</taxon>
        <taxon>Planctomycetaceae</taxon>
        <taxon>Symmachiella</taxon>
    </lineage>
</organism>
<gene>
    <name evidence="1" type="ORF">CA54_22300</name>
</gene>
<dbReference type="AlphaFoldDB" id="A0A5C6BMZ4"/>
<evidence type="ECO:0000313" key="2">
    <source>
        <dbReference type="Proteomes" id="UP000320735"/>
    </source>
</evidence>